<sequence length="517" mass="53104">MSQHVTITAAHWVYLAGVLAVVLTMVLRANVVVPSIVATFAVALVWTHSPVSALGSIFNASFVAAKELFNIFLVIALITSLLNALKSLRSDVLMVQPFRTVMTNGHTAFFVLSAVTYVISLFFWPTPAVPLVSAVLLPAAIIAGLPPIAGAMAIAIAGQGMALSSDYVIGVAPGISAKAAGAAISAAAVADRALALSLITGGVALLLAYFSIRKLIRPGSEALLLRWQRQSSTGELERLEAAGSFDKAEIARGTSASYEEPLAVDAQIRTELPVGKRRAYWSKFFAILTPLGFLAVIAVMVLPKLGAGRGLPGLKGGDAAALVGGMGAALMILATLAAEGPRKSLDVCADHITDGFVFAFKAMGSVLPIAGFFFMGAGGDLAAGVLNVPVGEAPPLLFNLIQNAQQWIPHNHVLVAFGVLLVGMITGVDGSGFAGLPLTGSLAGALGPTVGLDVTTLCAVGQMGAVWTGGGTLIAWSSLIAVAGFARVSVLDTVRALLLPVLAGLFVSTVCAVLFWS</sequence>
<name>A0A1M6SXM7_9BRAD</name>
<feature type="transmembrane region" description="Helical" evidence="1">
    <location>
        <begin position="194"/>
        <end position="212"/>
    </location>
</feature>
<feature type="transmembrane region" description="Helical" evidence="1">
    <location>
        <begin position="167"/>
        <end position="188"/>
    </location>
</feature>
<accession>A0A1M6SXM7</accession>
<organism evidence="2 3">
    <name type="scientific">Bradyrhizobium lablabi</name>
    <dbReference type="NCBI Taxonomy" id="722472"/>
    <lineage>
        <taxon>Bacteria</taxon>
        <taxon>Pseudomonadati</taxon>
        <taxon>Pseudomonadota</taxon>
        <taxon>Alphaproteobacteria</taxon>
        <taxon>Hyphomicrobiales</taxon>
        <taxon>Nitrobacteraceae</taxon>
        <taxon>Bradyrhizobium</taxon>
    </lineage>
</organism>
<dbReference type="Proteomes" id="UP000189935">
    <property type="component" value="Chromosome I"/>
</dbReference>
<feature type="transmembrane region" description="Helical" evidence="1">
    <location>
        <begin position="284"/>
        <end position="307"/>
    </location>
</feature>
<feature type="transmembrane region" description="Helical" evidence="1">
    <location>
        <begin position="106"/>
        <end position="125"/>
    </location>
</feature>
<gene>
    <name evidence="2" type="ORF">SAMN05444159_3397</name>
</gene>
<evidence type="ECO:0000313" key="3">
    <source>
        <dbReference type="Proteomes" id="UP000189935"/>
    </source>
</evidence>
<reference evidence="2 3" key="1">
    <citation type="submission" date="2016-11" db="EMBL/GenBank/DDBJ databases">
        <authorList>
            <person name="Jaros S."/>
            <person name="Januszkiewicz K."/>
            <person name="Wedrychowicz H."/>
        </authorList>
    </citation>
    <scope>NUCLEOTIDE SEQUENCE [LARGE SCALE GENOMIC DNA]</scope>
    <source>
        <strain evidence="2 3">GAS499</strain>
    </source>
</reference>
<feature type="transmembrane region" description="Helical" evidence="1">
    <location>
        <begin position="381"/>
        <end position="401"/>
    </location>
</feature>
<keyword evidence="1" id="KW-0812">Transmembrane</keyword>
<feature type="transmembrane region" description="Helical" evidence="1">
    <location>
        <begin position="36"/>
        <end position="62"/>
    </location>
</feature>
<protein>
    <recommendedName>
        <fullName evidence="4">H+/gluconate symporter</fullName>
    </recommendedName>
</protein>
<feature type="transmembrane region" description="Helical" evidence="1">
    <location>
        <begin position="68"/>
        <end position="85"/>
    </location>
</feature>
<keyword evidence="1" id="KW-0472">Membrane</keyword>
<dbReference type="EMBL" id="LT670844">
    <property type="protein sequence ID" value="SHK49443.1"/>
    <property type="molecule type" value="Genomic_DNA"/>
</dbReference>
<feature type="transmembrane region" description="Helical" evidence="1">
    <location>
        <begin position="12"/>
        <end position="29"/>
    </location>
</feature>
<dbReference type="RefSeq" id="WP_079539573.1">
    <property type="nucleotide sequence ID" value="NZ_LT670844.1"/>
</dbReference>
<dbReference type="AlphaFoldDB" id="A0A1M6SXM7"/>
<feature type="transmembrane region" description="Helical" evidence="1">
    <location>
        <begin position="465"/>
        <end position="485"/>
    </location>
</feature>
<evidence type="ECO:0000256" key="1">
    <source>
        <dbReference type="SAM" id="Phobius"/>
    </source>
</evidence>
<proteinExistence type="predicted"/>
<dbReference type="OrthoDB" id="8641791at2"/>
<feature type="transmembrane region" description="Helical" evidence="1">
    <location>
        <begin position="497"/>
        <end position="516"/>
    </location>
</feature>
<feature type="transmembrane region" description="Helical" evidence="1">
    <location>
        <begin position="413"/>
        <end position="436"/>
    </location>
</feature>
<keyword evidence="1" id="KW-1133">Transmembrane helix</keyword>
<feature type="transmembrane region" description="Helical" evidence="1">
    <location>
        <begin position="358"/>
        <end position="375"/>
    </location>
</feature>
<evidence type="ECO:0000313" key="2">
    <source>
        <dbReference type="EMBL" id="SHK49443.1"/>
    </source>
</evidence>
<feature type="transmembrane region" description="Helical" evidence="1">
    <location>
        <begin position="319"/>
        <end position="338"/>
    </location>
</feature>
<evidence type="ECO:0008006" key="4">
    <source>
        <dbReference type="Google" id="ProtNLM"/>
    </source>
</evidence>
<feature type="transmembrane region" description="Helical" evidence="1">
    <location>
        <begin position="131"/>
        <end position="155"/>
    </location>
</feature>